<dbReference type="Proteomes" id="UP000790347">
    <property type="component" value="Unassembled WGS sequence"/>
</dbReference>
<keyword evidence="2" id="KW-1185">Reference proteome</keyword>
<gene>
    <name evidence="1" type="ORF">DERF_010395</name>
</gene>
<name>A0A922HYW4_DERFA</name>
<evidence type="ECO:0000313" key="2">
    <source>
        <dbReference type="Proteomes" id="UP000790347"/>
    </source>
</evidence>
<reference evidence="1" key="2">
    <citation type="journal article" date="2022" name="Res Sq">
        <title>Comparative Genomics Reveals Insights into the Divergent Evolution of Astigmatic Mites and Household Pest Adaptations.</title>
        <authorList>
            <person name="Xiong Q."/>
            <person name="Wan A.T.-Y."/>
            <person name="Liu X.-Y."/>
            <person name="Fung C.S.-H."/>
            <person name="Xiao X."/>
            <person name="Malainual N."/>
            <person name="Hou J."/>
            <person name="Wang L."/>
            <person name="Wang M."/>
            <person name="Yang K."/>
            <person name="Cui Y."/>
            <person name="Leung E."/>
            <person name="Nong W."/>
            <person name="Shin S.-K."/>
            <person name="Au S."/>
            <person name="Jeong K.Y."/>
            <person name="Chew F.T."/>
            <person name="Hui J."/>
            <person name="Leung T.F."/>
            <person name="Tungtrongchitr A."/>
            <person name="Zhong N."/>
            <person name="Liu Z."/>
            <person name="Tsui S."/>
        </authorList>
    </citation>
    <scope>NUCLEOTIDE SEQUENCE</scope>
    <source>
        <strain evidence="1">Derf</strain>
        <tissue evidence="1">Whole organism</tissue>
    </source>
</reference>
<proteinExistence type="predicted"/>
<organism evidence="1 2">
    <name type="scientific">Dermatophagoides farinae</name>
    <name type="common">American house dust mite</name>
    <dbReference type="NCBI Taxonomy" id="6954"/>
    <lineage>
        <taxon>Eukaryota</taxon>
        <taxon>Metazoa</taxon>
        <taxon>Ecdysozoa</taxon>
        <taxon>Arthropoda</taxon>
        <taxon>Chelicerata</taxon>
        <taxon>Arachnida</taxon>
        <taxon>Acari</taxon>
        <taxon>Acariformes</taxon>
        <taxon>Sarcoptiformes</taxon>
        <taxon>Astigmata</taxon>
        <taxon>Psoroptidia</taxon>
        <taxon>Analgoidea</taxon>
        <taxon>Pyroglyphidae</taxon>
        <taxon>Dermatophagoidinae</taxon>
        <taxon>Dermatophagoides</taxon>
    </lineage>
</organism>
<evidence type="ECO:0000313" key="1">
    <source>
        <dbReference type="EMBL" id="KAH9511978.1"/>
    </source>
</evidence>
<dbReference type="EMBL" id="ASGP02000004">
    <property type="protein sequence ID" value="KAH9511978.1"/>
    <property type="molecule type" value="Genomic_DNA"/>
</dbReference>
<protein>
    <submittedName>
        <fullName evidence="1">Uncharacterized protein</fullName>
    </submittedName>
</protein>
<accession>A0A922HYW4</accession>
<dbReference type="AlphaFoldDB" id="A0A922HYW4"/>
<sequence length="67" mass="7792">MFEILYECHLLVIDPKKNFSASSSSSSSSSIYIYKALNAFQQVNSSLQHCVNNKIQDQHEYRYQLDE</sequence>
<comment type="caution">
    <text evidence="1">The sequence shown here is derived from an EMBL/GenBank/DDBJ whole genome shotgun (WGS) entry which is preliminary data.</text>
</comment>
<reference evidence="1" key="1">
    <citation type="submission" date="2013-05" db="EMBL/GenBank/DDBJ databases">
        <authorList>
            <person name="Yim A.K.Y."/>
            <person name="Chan T.F."/>
            <person name="Ji K.M."/>
            <person name="Liu X.Y."/>
            <person name="Zhou J.W."/>
            <person name="Li R.Q."/>
            <person name="Yang K.Y."/>
            <person name="Li J."/>
            <person name="Li M."/>
            <person name="Law P.T.W."/>
            <person name="Wu Y.L."/>
            <person name="Cai Z.L."/>
            <person name="Qin H."/>
            <person name="Bao Y."/>
            <person name="Leung R.K.K."/>
            <person name="Ng P.K.S."/>
            <person name="Zou J."/>
            <person name="Zhong X.J."/>
            <person name="Ran P.X."/>
            <person name="Zhong N.S."/>
            <person name="Liu Z.G."/>
            <person name="Tsui S.K.W."/>
        </authorList>
    </citation>
    <scope>NUCLEOTIDE SEQUENCE</scope>
    <source>
        <strain evidence="1">Derf</strain>
        <tissue evidence="1">Whole organism</tissue>
    </source>
</reference>